<dbReference type="PROSITE" id="PS50157">
    <property type="entry name" value="ZINC_FINGER_C2H2_2"/>
    <property type="match status" value="3"/>
</dbReference>
<keyword evidence="10" id="KW-1185">Reference proteome</keyword>
<dbReference type="EMBL" id="JADNRY010000050">
    <property type="protein sequence ID" value="KAF9069479.1"/>
    <property type="molecule type" value="Genomic_DNA"/>
</dbReference>
<dbReference type="InterPro" id="IPR036236">
    <property type="entry name" value="Znf_C2H2_sf"/>
</dbReference>
<dbReference type="InterPro" id="IPR013087">
    <property type="entry name" value="Znf_C2H2_type"/>
</dbReference>
<gene>
    <name evidence="9" type="ORF">BDP27DRAFT_1420934</name>
</gene>
<dbReference type="GO" id="GO:0005634">
    <property type="term" value="C:nucleus"/>
    <property type="evidence" value="ECO:0007669"/>
    <property type="project" value="TreeGrafter"/>
</dbReference>
<dbReference type="SMART" id="SM00355">
    <property type="entry name" value="ZnF_C2H2"/>
    <property type="match status" value="5"/>
</dbReference>
<evidence type="ECO:0000256" key="5">
    <source>
        <dbReference type="PROSITE-ProRule" id="PRU00042"/>
    </source>
</evidence>
<evidence type="ECO:0000313" key="10">
    <source>
        <dbReference type="Proteomes" id="UP000772434"/>
    </source>
</evidence>
<sequence>MPARGVHSKTHDGMQRQLKVSHSHYDCFQCDKVYRKRYQLENHVRENHPNLDPNLICQPCNRIFRSEISLQDHYRGSQAHPTCVICGKGFKDRQLYEEHLQETHSRTTTVCAPCGDLELHKEELSKHYFESQNHPSCQTCQVGFLNDCELDKHSRMLHYETRCDQCQRQYDSMSDLQQHYLVSSKHPKCLTCGLGFPTETEEEKHRCTASPTSIKQADNNVSISTPSSNSPEFGSSPPESIAHNLSSGYSRRREKMNESTWSSLVFSEDALPSLITGSSESSFILAKEKWHAPEGSVLFNVDPTVNNGPSPITTIASSGPSDLISERALQPFQPFWPTNLLSPSPEVQSPMGLEPLPPSISPAVSTPVSQSTIAPAPKDPWSQWRCPIKKRPSLPRIATGIRLGEESAAIDNIRSSVSTSLDRDIVRHGFHKTHDYLLNVQVPDLSSPLPKNKVFHSKAVTNLGVLYEREYAGNDDAYSQYDTFQGSTSSPNFGSPKNDDRFSVTESSILSATTVSSASLHCRLCMRNPSVDTTATMCGHIFCGKCIADSVIVSPKCPVCQNALLLYCLFKLDLTT</sequence>
<feature type="domain" description="C2H2-type" evidence="8">
    <location>
        <begin position="25"/>
        <end position="53"/>
    </location>
</feature>
<dbReference type="SUPFAM" id="SSF57850">
    <property type="entry name" value="RING/U-box"/>
    <property type="match status" value="1"/>
</dbReference>
<dbReference type="PROSITE" id="PS50089">
    <property type="entry name" value="ZF_RING_2"/>
    <property type="match status" value="1"/>
</dbReference>
<keyword evidence="2" id="KW-0677">Repeat</keyword>
<organism evidence="9 10">
    <name type="scientific">Rhodocollybia butyracea</name>
    <dbReference type="NCBI Taxonomy" id="206335"/>
    <lineage>
        <taxon>Eukaryota</taxon>
        <taxon>Fungi</taxon>
        <taxon>Dikarya</taxon>
        <taxon>Basidiomycota</taxon>
        <taxon>Agaricomycotina</taxon>
        <taxon>Agaricomycetes</taxon>
        <taxon>Agaricomycetidae</taxon>
        <taxon>Agaricales</taxon>
        <taxon>Marasmiineae</taxon>
        <taxon>Omphalotaceae</taxon>
        <taxon>Rhodocollybia</taxon>
    </lineage>
</organism>
<feature type="domain" description="C2H2-type" evidence="8">
    <location>
        <begin position="55"/>
        <end position="80"/>
    </location>
</feature>
<dbReference type="PANTHER" id="PTHR24379">
    <property type="entry name" value="KRAB AND ZINC FINGER DOMAIN-CONTAINING"/>
    <property type="match status" value="1"/>
</dbReference>
<accession>A0A9P5PP20</accession>
<keyword evidence="1" id="KW-0479">Metal-binding</keyword>
<dbReference type="InterPro" id="IPR017907">
    <property type="entry name" value="Znf_RING_CS"/>
</dbReference>
<evidence type="ECO:0000256" key="4">
    <source>
        <dbReference type="ARBA" id="ARBA00022833"/>
    </source>
</evidence>
<evidence type="ECO:0000259" key="8">
    <source>
        <dbReference type="PROSITE" id="PS50157"/>
    </source>
</evidence>
<dbReference type="OrthoDB" id="6105938at2759"/>
<comment type="caution">
    <text evidence="9">The sequence shown here is derived from an EMBL/GenBank/DDBJ whole genome shotgun (WGS) entry which is preliminary data.</text>
</comment>
<dbReference type="Pfam" id="PF00097">
    <property type="entry name" value="zf-C3HC4"/>
    <property type="match status" value="1"/>
</dbReference>
<dbReference type="SUPFAM" id="SSF57667">
    <property type="entry name" value="beta-beta-alpha zinc fingers"/>
    <property type="match status" value="1"/>
</dbReference>
<dbReference type="InterPro" id="IPR018957">
    <property type="entry name" value="Znf_C3HC4_RING-type"/>
</dbReference>
<feature type="region of interest" description="Disordered" evidence="6">
    <location>
        <begin position="203"/>
        <end position="248"/>
    </location>
</feature>
<dbReference type="AlphaFoldDB" id="A0A9P5PP20"/>
<dbReference type="PANTHER" id="PTHR24379:SF127">
    <property type="entry name" value="BLOODY FINGERS-RELATED"/>
    <property type="match status" value="1"/>
</dbReference>
<dbReference type="Gene3D" id="3.30.40.10">
    <property type="entry name" value="Zinc/RING finger domain, C3HC4 (zinc finger)"/>
    <property type="match status" value="1"/>
</dbReference>
<keyword evidence="3 5" id="KW-0863">Zinc-finger</keyword>
<evidence type="ECO:0000256" key="1">
    <source>
        <dbReference type="ARBA" id="ARBA00022723"/>
    </source>
</evidence>
<feature type="domain" description="RING-type" evidence="7">
    <location>
        <begin position="522"/>
        <end position="561"/>
    </location>
</feature>
<dbReference type="PROSITE" id="PS00518">
    <property type="entry name" value="ZF_RING_1"/>
    <property type="match status" value="1"/>
</dbReference>
<dbReference type="GO" id="GO:0000981">
    <property type="term" value="F:DNA-binding transcription factor activity, RNA polymerase II-specific"/>
    <property type="evidence" value="ECO:0007669"/>
    <property type="project" value="TreeGrafter"/>
</dbReference>
<dbReference type="PROSITE" id="PS00028">
    <property type="entry name" value="ZINC_FINGER_C2H2_1"/>
    <property type="match status" value="3"/>
</dbReference>
<reference evidence="9" key="1">
    <citation type="submission" date="2020-11" db="EMBL/GenBank/DDBJ databases">
        <authorList>
            <consortium name="DOE Joint Genome Institute"/>
            <person name="Ahrendt S."/>
            <person name="Riley R."/>
            <person name="Andreopoulos W."/>
            <person name="Labutti K."/>
            <person name="Pangilinan J."/>
            <person name="Ruiz-Duenas F.J."/>
            <person name="Barrasa J.M."/>
            <person name="Sanchez-Garcia M."/>
            <person name="Camarero S."/>
            <person name="Miyauchi S."/>
            <person name="Serrano A."/>
            <person name="Linde D."/>
            <person name="Babiker R."/>
            <person name="Drula E."/>
            <person name="Ayuso-Fernandez I."/>
            <person name="Pacheco R."/>
            <person name="Padilla G."/>
            <person name="Ferreira P."/>
            <person name="Barriuso J."/>
            <person name="Kellner H."/>
            <person name="Castanera R."/>
            <person name="Alfaro M."/>
            <person name="Ramirez L."/>
            <person name="Pisabarro A.G."/>
            <person name="Kuo A."/>
            <person name="Tritt A."/>
            <person name="Lipzen A."/>
            <person name="He G."/>
            <person name="Yan M."/>
            <person name="Ng V."/>
            <person name="Cullen D."/>
            <person name="Martin F."/>
            <person name="Rosso M.-N."/>
            <person name="Henrissat B."/>
            <person name="Hibbett D."/>
            <person name="Martinez A.T."/>
            <person name="Grigoriev I.V."/>
        </authorList>
    </citation>
    <scope>NUCLEOTIDE SEQUENCE</scope>
    <source>
        <strain evidence="9">AH 40177</strain>
    </source>
</reference>
<dbReference type="GO" id="GO:0008270">
    <property type="term" value="F:zinc ion binding"/>
    <property type="evidence" value="ECO:0007669"/>
    <property type="project" value="UniProtKB-KW"/>
</dbReference>
<evidence type="ECO:0000256" key="2">
    <source>
        <dbReference type="ARBA" id="ARBA00022737"/>
    </source>
</evidence>
<name>A0A9P5PP20_9AGAR</name>
<evidence type="ECO:0000256" key="6">
    <source>
        <dbReference type="SAM" id="MobiDB-lite"/>
    </source>
</evidence>
<dbReference type="InterPro" id="IPR001841">
    <property type="entry name" value="Znf_RING"/>
</dbReference>
<proteinExistence type="predicted"/>
<dbReference type="Pfam" id="PF12874">
    <property type="entry name" value="zf-met"/>
    <property type="match status" value="2"/>
</dbReference>
<dbReference type="Gene3D" id="3.30.160.60">
    <property type="entry name" value="Classic Zinc Finger"/>
    <property type="match status" value="1"/>
</dbReference>
<dbReference type="Proteomes" id="UP000772434">
    <property type="component" value="Unassembled WGS sequence"/>
</dbReference>
<dbReference type="GO" id="GO:0000977">
    <property type="term" value="F:RNA polymerase II transcription regulatory region sequence-specific DNA binding"/>
    <property type="evidence" value="ECO:0007669"/>
    <property type="project" value="TreeGrafter"/>
</dbReference>
<feature type="domain" description="C2H2-type" evidence="8">
    <location>
        <begin position="81"/>
        <end position="109"/>
    </location>
</feature>
<protein>
    <submittedName>
        <fullName evidence="9">Uncharacterized protein</fullName>
    </submittedName>
</protein>
<evidence type="ECO:0000256" key="3">
    <source>
        <dbReference type="ARBA" id="ARBA00022771"/>
    </source>
</evidence>
<feature type="compositionally biased region" description="Polar residues" evidence="6">
    <location>
        <begin position="209"/>
        <end position="233"/>
    </location>
</feature>
<evidence type="ECO:0000259" key="7">
    <source>
        <dbReference type="PROSITE" id="PS50089"/>
    </source>
</evidence>
<dbReference type="SMART" id="SM00184">
    <property type="entry name" value="RING"/>
    <property type="match status" value="1"/>
</dbReference>
<evidence type="ECO:0000313" key="9">
    <source>
        <dbReference type="EMBL" id="KAF9069479.1"/>
    </source>
</evidence>
<dbReference type="InterPro" id="IPR013083">
    <property type="entry name" value="Znf_RING/FYVE/PHD"/>
</dbReference>
<keyword evidence="4" id="KW-0862">Zinc</keyword>